<protein>
    <recommendedName>
        <fullName evidence="4">Glycerophosphoryl diester phosphodiesterase membrane domain-containing protein</fullName>
    </recommendedName>
</protein>
<dbReference type="EMBL" id="BMFC01000001">
    <property type="protein sequence ID" value="GGB92531.1"/>
    <property type="molecule type" value="Genomic_DNA"/>
</dbReference>
<sequence>MGAIKGWQIFRHSFNLVITNLDQALRLSLVLYLVQSTYTVYSFYNPPQTMDVEGTQVPMMSPETILPTIVLGLLAVIASLWIAVAWHRYALTGETTSGWLPQFHGSAVMGYLGRSILIGVLVVLGVMVLSIPVGIISIGLPSLAGIMSLILIGVAAYLFFRLGIMLPAAAMDDKLTLGSAWDATKGQSSTILILSLIVVGASVVVQLPSWLNDDPTSVINVVYSLVVNWFATMIGISVLTTLYGHFVENRPID</sequence>
<name>A0ABQ1KDA7_9RHOB</name>
<feature type="transmembrane region" description="Helical" evidence="1">
    <location>
        <begin position="221"/>
        <end position="243"/>
    </location>
</feature>
<feature type="transmembrane region" description="Helical" evidence="1">
    <location>
        <begin position="116"/>
        <end position="140"/>
    </location>
</feature>
<evidence type="ECO:0000313" key="3">
    <source>
        <dbReference type="Proteomes" id="UP000645462"/>
    </source>
</evidence>
<evidence type="ECO:0000256" key="1">
    <source>
        <dbReference type="SAM" id="Phobius"/>
    </source>
</evidence>
<accession>A0ABQ1KDA7</accession>
<keyword evidence="3" id="KW-1185">Reference proteome</keyword>
<dbReference type="Proteomes" id="UP000645462">
    <property type="component" value="Unassembled WGS sequence"/>
</dbReference>
<gene>
    <name evidence="2" type="ORF">GCM10011363_06420</name>
</gene>
<proteinExistence type="predicted"/>
<evidence type="ECO:0008006" key="4">
    <source>
        <dbReference type="Google" id="ProtNLM"/>
    </source>
</evidence>
<feature type="transmembrane region" description="Helical" evidence="1">
    <location>
        <begin position="146"/>
        <end position="170"/>
    </location>
</feature>
<feature type="transmembrane region" description="Helical" evidence="1">
    <location>
        <begin position="191"/>
        <end position="209"/>
    </location>
</feature>
<reference evidence="3" key="1">
    <citation type="journal article" date="2019" name="Int. J. Syst. Evol. Microbiol.">
        <title>The Global Catalogue of Microorganisms (GCM) 10K type strain sequencing project: providing services to taxonomists for standard genome sequencing and annotation.</title>
        <authorList>
            <consortium name="The Broad Institute Genomics Platform"/>
            <consortium name="The Broad Institute Genome Sequencing Center for Infectious Disease"/>
            <person name="Wu L."/>
            <person name="Ma J."/>
        </authorList>
    </citation>
    <scope>NUCLEOTIDE SEQUENCE [LARGE SCALE GENOMIC DNA]</scope>
    <source>
        <strain evidence="3">CGMCC 1.12478</strain>
    </source>
</reference>
<keyword evidence="1" id="KW-0472">Membrane</keyword>
<keyword evidence="1" id="KW-1133">Transmembrane helix</keyword>
<organism evidence="2 3">
    <name type="scientific">Marivita lacus</name>
    <dbReference type="NCBI Taxonomy" id="1323742"/>
    <lineage>
        <taxon>Bacteria</taxon>
        <taxon>Pseudomonadati</taxon>
        <taxon>Pseudomonadota</taxon>
        <taxon>Alphaproteobacteria</taxon>
        <taxon>Rhodobacterales</taxon>
        <taxon>Roseobacteraceae</taxon>
        <taxon>Marivita</taxon>
    </lineage>
</organism>
<comment type="caution">
    <text evidence="2">The sequence shown here is derived from an EMBL/GenBank/DDBJ whole genome shotgun (WGS) entry which is preliminary data.</text>
</comment>
<evidence type="ECO:0000313" key="2">
    <source>
        <dbReference type="EMBL" id="GGB92531.1"/>
    </source>
</evidence>
<feature type="transmembrane region" description="Helical" evidence="1">
    <location>
        <begin position="24"/>
        <end position="44"/>
    </location>
</feature>
<keyword evidence="1" id="KW-0812">Transmembrane</keyword>
<feature type="transmembrane region" description="Helical" evidence="1">
    <location>
        <begin position="64"/>
        <end position="86"/>
    </location>
</feature>